<evidence type="ECO:0000313" key="6">
    <source>
        <dbReference type="EMBL" id="KAF0770763.1"/>
    </source>
</evidence>
<keyword evidence="2 4" id="KW-0863">Zinc-finger</keyword>
<accession>A0A6A5ATB9</accession>
<dbReference type="GO" id="GO:0006511">
    <property type="term" value="P:ubiquitin-dependent protein catabolic process"/>
    <property type="evidence" value="ECO:0007669"/>
    <property type="project" value="TreeGrafter"/>
</dbReference>
<dbReference type="SMART" id="SM00184">
    <property type="entry name" value="RING"/>
    <property type="match status" value="1"/>
</dbReference>
<evidence type="ECO:0000259" key="5">
    <source>
        <dbReference type="PROSITE" id="PS50089"/>
    </source>
</evidence>
<reference evidence="6 7" key="1">
    <citation type="submission" date="2019-06" db="EMBL/GenBank/DDBJ databases">
        <title>Genomics analysis of Aphanomyces spp. identifies a new class of oomycete effector associated with host adaptation.</title>
        <authorList>
            <person name="Gaulin E."/>
        </authorList>
    </citation>
    <scope>NUCLEOTIDE SEQUENCE [LARGE SCALE GENOMIC DNA]</scope>
    <source>
        <strain evidence="6 7">E</strain>
    </source>
</reference>
<dbReference type="SUPFAM" id="SSF57850">
    <property type="entry name" value="RING/U-box"/>
    <property type="match status" value="1"/>
</dbReference>
<dbReference type="GO" id="GO:0061630">
    <property type="term" value="F:ubiquitin protein ligase activity"/>
    <property type="evidence" value="ECO:0007669"/>
    <property type="project" value="TreeGrafter"/>
</dbReference>
<dbReference type="AlphaFoldDB" id="A0A6A5ATB9"/>
<dbReference type="PROSITE" id="PS51257">
    <property type="entry name" value="PROKAR_LIPOPROTEIN"/>
    <property type="match status" value="1"/>
</dbReference>
<keyword evidence="3" id="KW-0862">Zinc</keyword>
<feature type="domain" description="RING-type" evidence="5">
    <location>
        <begin position="217"/>
        <end position="257"/>
    </location>
</feature>
<dbReference type="GO" id="GO:0005634">
    <property type="term" value="C:nucleus"/>
    <property type="evidence" value="ECO:0007669"/>
    <property type="project" value="TreeGrafter"/>
</dbReference>
<dbReference type="VEuPathDB" id="FungiDB:H257_06109"/>
<evidence type="ECO:0000256" key="3">
    <source>
        <dbReference type="ARBA" id="ARBA00022833"/>
    </source>
</evidence>
<proteinExistence type="predicted"/>
<organism evidence="6 7">
    <name type="scientific">Aphanomyces astaci</name>
    <name type="common">Crayfish plague agent</name>
    <dbReference type="NCBI Taxonomy" id="112090"/>
    <lineage>
        <taxon>Eukaryota</taxon>
        <taxon>Sar</taxon>
        <taxon>Stramenopiles</taxon>
        <taxon>Oomycota</taxon>
        <taxon>Saprolegniomycetes</taxon>
        <taxon>Saprolegniales</taxon>
        <taxon>Verrucalvaceae</taxon>
        <taxon>Aphanomyces</taxon>
    </lineage>
</organism>
<sequence>MKWVQEKLSQCVVGQNGNVSAAACTLWWLTPIVQAKWNKRAATYWSEDTATAKALAEELGQGSDDADDLVRCSKKNLATELGPKIALPIPTKARARTASVEPTMSLDEVVVKDCKIQSLAPGLISVASCDTDQEESLALKLMRFDPTKPKSPLLPPQQASTNMRFLSLLRNVRRLESQYAETGKHGRMLASTIVELPAFTYTPVSTNTTAPHGAARCAICLCDFTDSQELRVLPCFHTYHSWCIDKWLLGHAKCPVCILTP</sequence>
<dbReference type="InterPro" id="IPR013083">
    <property type="entry name" value="Znf_RING/FYVE/PHD"/>
</dbReference>
<protein>
    <recommendedName>
        <fullName evidence="5">RING-type domain-containing protein</fullName>
    </recommendedName>
</protein>
<dbReference type="PANTHER" id="PTHR45931:SF3">
    <property type="entry name" value="RING ZINC FINGER-CONTAINING PROTEIN"/>
    <property type="match status" value="1"/>
</dbReference>
<gene>
    <name evidence="6" type="ORF">AaE_002549</name>
</gene>
<evidence type="ECO:0000256" key="4">
    <source>
        <dbReference type="PROSITE-ProRule" id="PRU00175"/>
    </source>
</evidence>
<dbReference type="Pfam" id="PF13639">
    <property type="entry name" value="zf-RING_2"/>
    <property type="match status" value="1"/>
</dbReference>
<dbReference type="GO" id="GO:0008270">
    <property type="term" value="F:zinc ion binding"/>
    <property type="evidence" value="ECO:0007669"/>
    <property type="project" value="UniProtKB-KW"/>
</dbReference>
<dbReference type="EMBL" id="VJMI01005052">
    <property type="protein sequence ID" value="KAF0770763.1"/>
    <property type="molecule type" value="Genomic_DNA"/>
</dbReference>
<keyword evidence="1" id="KW-0479">Metal-binding</keyword>
<evidence type="ECO:0000313" key="7">
    <source>
        <dbReference type="Proteomes" id="UP000469452"/>
    </source>
</evidence>
<dbReference type="Gene3D" id="3.30.40.10">
    <property type="entry name" value="Zinc/RING finger domain, C3HC4 (zinc finger)"/>
    <property type="match status" value="1"/>
</dbReference>
<evidence type="ECO:0000256" key="2">
    <source>
        <dbReference type="ARBA" id="ARBA00022771"/>
    </source>
</evidence>
<dbReference type="InterPro" id="IPR001841">
    <property type="entry name" value="Znf_RING"/>
</dbReference>
<dbReference type="InterPro" id="IPR051834">
    <property type="entry name" value="RING_finger_E3_ligase"/>
</dbReference>
<name>A0A6A5ATB9_APHAT</name>
<dbReference type="PROSITE" id="PS50089">
    <property type="entry name" value="ZF_RING_2"/>
    <property type="match status" value="1"/>
</dbReference>
<dbReference type="Proteomes" id="UP000469452">
    <property type="component" value="Unassembled WGS sequence"/>
</dbReference>
<dbReference type="PANTHER" id="PTHR45931">
    <property type="entry name" value="SI:CH211-59O9.10"/>
    <property type="match status" value="1"/>
</dbReference>
<evidence type="ECO:0000256" key="1">
    <source>
        <dbReference type="ARBA" id="ARBA00022723"/>
    </source>
</evidence>
<comment type="caution">
    <text evidence="6">The sequence shown here is derived from an EMBL/GenBank/DDBJ whole genome shotgun (WGS) entry which is preliminary data.</text>
</comment>